<dbReference type="EMBL" id="QLLO01000002">
    <property type="protein sequence ID" value="RAJ16989.1"/>
    <property type="molecule type" value="Genomic_DNA"/>
</dbReference>
<evidence type="ECO:0000313" key="2">
    <source>
        <dbReference type="Proteomes" id="UP000248703"/>
    </source>
</evidence>
<name>A0A327RJ93_9FLAO</name>
<sequence length="280" mass="32968">MLKAPQREYDKRLEFVLKGEMNKDIIILGSSRGASNVLAGQLEKETGLKTYNLSYEGSNVLFHNFILKTLLKYNKSPKKIIIVFDLPYQFIEEKSLIFRADRLYPLSKSNYINEQLIKHEKKNWISWFFMLARLNKVHLEFNNKNPFRYNPIDSLGSRPYIIKKDTKNPEYLSTITKYDSALELPEKIEAFTNIQKLCSENNIELIVVIPPNFKKYNSSFTKRIKKLLLQDNRLYVYDTLNPIYKNEDYFNDSSHLFKNGAKIFTSEISTFINQNKDSLK</sequence>
<reference evidence="1 2" key="1">
    <citation type="submission" date="2018-06" db="EMBL/GenBank/DDBJ databases">
        <title>Genomic Encyclopedia of Archaeal and Bacterial Type Strains, Phase II (KMG-II): from individual species to whole genera.</title>
        <authorList>
            <person name="Goeker M."/>
        </authorList>
    </citation>
    <scope>NUCLEOTIDE SEQUENCE [LARGE SCALE GENOMIC DNA]</scope>
    <source>
        <strain evidence="1 2">DSM 24464</strain>
    </source>
</reference>
<evidence type="ECO:0008006" key="3">
    <source>
        <dbReference type="Google" id="ProtNLM"/>
    </source>
</evidence>
<dbReference type="AlphaFoldDB" id="A0A327RJ93"/>
<organism evidence="1 2">
    <name type="scientific">Olleya aquimaris</name>
    <dbReference type="NCBI Taxonomy" id="639310"/>
    <lineage>
        <taxon>Bacteria</taxon>
        <taxon>Pseudomonadati</taxon>
        <taxon>Bacteroidota</taxon>
        <taxon>Flavobacteriia</taxon>
        <taxon>Flavobacteriales</taxon>
        <taxon>Flavobacteriaceae</taxon>
    </lineage>
</organism>
<protein>
    <recommendedName>
        <fullName evidence="3">SGNH/GDSL hydrolase family protein</fullName>
    </recommendedName>
</protein>
<evidence type="ECO:0000313" key="1">
    <source>
        <dbReference type="EMBL" id="RAJ16989.1"/>
    </source>
</evidence>
<keyword evidence="2" id="KW-1185">Reference proteome</keyword>
<comment type="caution">
    <text evidence="1">The sequence shown here is derived from an EMBL/GenBank/DDBJ whole genome shotgun (WGS) entry which is preliminary data.</text>
</comment>
<proteinExistence type="predicted"/>
<gene>
    <name evidence="1" type="ORF">LY08_00767</name>
</gene>
<accession>A0A327RJ93</accession>
<dbReference type="Proteomes" id="UP000248703">
    <property type="component" value="Unassembled WGS sequence"/>
</dbReference>